<dbReference type="AlphaFoldDB" id="A0A926IP87"/>
<dbReference type="GO" id="GO:0006508">
    <property type="term" value="P:proteolysis"/>
    <property type="evidence" value="ECO:0007669"/>
    <property type="project" value="UniProtKB-KW"/>
</dbReference>
<dbReference type="PROSITE" id="PS50249">
    <property type="entry name" value="MPN"/>
    <property type="match status" value="1"/>
</dbReference>
<keyword evidence="10" id="KW-1185">Reference proteome</keyword>
<evidence type="ECO:0000256" key="3">
    <source>
        <dbReference type="ARBA" id="ARBA00022801"/>
    </source>
</evidence>
<dbReference type="InterPro" id="IPR020891">
    <property type="entry name" value="UPF0758_CS"/>
</dbReference>
<evidence type="ECO:0000256" key="4">
    <source>
        <dbReference type="ARBA" id="ARBA00022833"/>
    </source>
</evidence>
<evidence type="ECO:0000313" key="9">
    <source>
        <dbReference type="EMBL" id="MBC8592275.1"/>
    </source>
</evidence>
<protein>
    <submittedName>
        <fullName evidence="9">DNA repair protein RadC</fullName>
    </submittedName>
</protein>
<feature type="compositionally biased region" description="Basic and acidic residues" evidence="7">
    <location>
        <begin position="14"/>
        <end position="23"/>
    </location>
</feature>
<keyword evidence="5" id="KW-0482">Metalloprotease</keyword>
<feature type="region of interest" description="Disordered" evidence="7">
    <location>
        <begin position="1"/>
        <end position="23"/>
    </location>
</feature>
<keyword evidence="2" id="KW-0479">Metal-binding</keyword>
<dbReference type="PANTHER" id="PTHR30471">
    <property type="entry name" value="DNA REPAIR PROTEIN RADC"/>
    <property type="match status" value="1"/>
</dbReference>
<keyword evidence="1" id="KW-0645">Protease</keyword>
<evidence type="ECO:0000256" key="6">
    <source>
        <dbReference type="RuleBase" id="RU003797"/>
    </source>
</evidence>
<dbReference type="InterPro" id="IPR001405">
    <property type="entry name" value="UPF0758"/>
</dbReference>
<dbReference type="PROSITE" id="PS01302">
    <property type="entry name" value="UPF0758"/>
    <property type="match status" value="1"/>
</dbReference>
<comment type="caution">
    <text evidence="9">The sequence shown here is derived from an EMBL/GenBank/DDBJ whole genome shotgun (WGS) entry which is preliminary data.</text>
</comment>
<dbReference type="Pfam" id="PF04002">
    <property type="entry name" value="RadC"/>
    <property type="match status" value="1"/>
</dbReference>
<evidence type="ECO:0000256" key="1">
    <source>
        <dbReference type="ARBA" id="ARBA00022670"/>
    </source>
</evidence>
<name>A0A926IP87_9BACT</name>
<dbReference type="InterPro" id="IPR046778">
    <property type="entry name" value="UPF0758_N"/>
</dbReference>
<dbReference type="CDD" id="cd08071">
    <property type="entry name" value="MPN_DUF2466"/>
    <property type="match status" value="1"/>
</dbReference>
<keyword evidence="3" id="KW-0378">Hydrolase</keyword>
<dbReference type="RefSeq" id="WP_262433490.1">
    <property type="nucleotide sequence ID" value="NZ_JACRTF010000001.1"/>
</dbReference>
<dbReference type="Proteomes" id="UP000651085">
    <property type="component" value="Unassembled WGS sequence"/>
</dbReference>
<evidence type="ECO:0000313" key="10">
    <source>
        <dbReference type="Proteomes" id="UP000651085"/>
    </source>
</evidence>
<dbReference type="NCBIfam" id="NF000642">
    <property type="entry name" value="PRK00024.1"/>
    <property type="match status" value="1"/>
</dbReference>
<accession>A0A926IP87</accession>
<sequence>MEDRQKLNINQWAEEDRPREKMMSKGADALSDAELLAILIGSGNTEETAVELMRRMLKDCHNDLNELARWELPDYARFKGLGPAKSVTIMAALELGKRRKLQQAMERSAVTCSKDIYELFHPLMCDLPLEEFWVLLLNQANKVIDKVCVSTGGIAGTFVDVRTLLREAILKRATRMAVVHNHPSGSNRPSQEDKALTKQIQDAAHTMNIHLIDHVIICDGKFYSFADEGLV</sequence>
<dbReference type="GO" id="GO:0008237">
    <property type="term" value="F:metallopeptidase activity"/>
    <property type="evidence" value="ECO:0007669"/>
    <property type="project" value="UniProtKB-KW"/>
</dbReference>
<proteinExistence type="inferred from homology"/>
<dbReference type="Pfam" id="PF20582">
    <property type="entry name" value="UPF0758_N"/>
    <property type="match status" value="1"/>
</dbReference>
<keyword evidence="4" id="KW-0862">Zinc</keyword>
<comment type="similarity">
    <text evidence="6">Belongs to the UPF0758 family.</text>
</comment>
<dbReference type="Gene3D" id="3.40.140.10">
    <property type="entry name" value="Cytidine Deaminase, domain 2"/>
    <property type="match status" value="1"/>
</dbReference>
<organism evidence="9 10">
    <name type="scientific">Jilunia laotingensis</name>
    <dbReference type="NCBI Taxonomy" id="2763675"/>
    <lineage>
        <taxon>Bacteria</taxon>
        <taxon>Pseudomonadati</taxon>
        <taxon>Bacteroidota</taxon>
        <taxon>Bacteroidia</taxon>
        <taxon>Bacteroidales</taxon>
        <taxon>Bacteroidaceae</taxon>
        <taxon>Jilunia</taxon>
    </lineage>
</organism>
<dbReference type="SUPFAM" id="SSF102712">
    <property type="entry name" value="JAB1/MPN domain"/>
    <property type="match status" value="1"/>
</dbReference>
<evidence type="ECO:0000256" key="5">
    <source>
        <dbReference type="ARBA" id="ARBA00023049"/>
    </source>
</evidence>
<dbReference type="NCBIfam" id="TIGR00608">
    <property type="entry name" value="radc"/>
    <property type="match status" value="1"/>
</dbReference>
<evidence type="ECO:0000259" key="8">
    <source>
        <dbReference type="PROSITE" id="PS50249"/>
    </source>
</evidence>
<dbReference type="GO" id="GO:0046872">
    <property type="term" value="F:metal ion binding"/>
    <property type="evidence" value="ECO:0007669"/>
    <property type="project" value="UniProtKB-KW"/>
</dbReference>
<gene>
    <name evidence="9" type="primary">radC</name>
    <name evidence="9" type="ORF">H8744_03275</name>
</gene>
<dbReference type="PANTHER" id="PTHR30471:SF3">
    <property type="entry name" value="UPF0758 PROTEIN YEES-RELATED"/>
    <property type="match status" value="1"/>
</dbReference>
<dbReference type="InterPro" id="IPR037518">
    <property type="entry name" value="MPN"/>
</dbReference>
<evidence type="ECO:0000256" key="7">
    <source>
        <dbReference type="SAM" id="MobiDB-lite"/>
    </source>
</evidence>
<evidence type="ECO:0000256" key="2">
    <source>
        <dbReference type="ARBA" id="ARBA00022723"/>
    </source>
</evidence>
<reference evidence="9" key="1">
    <citation type="submission" date="2020-08" db="EMBL/GenBank/DDBJ databases">
        <title>Genome public.</title>
        <authorList>
            <person name="Liu C."/>
            <person name="Sun Q."/>
        </authorList>
    </citation>
    <scope>NUCLEOTIDE SEQUENCE</scope>
    <source>
        <strain evidence="9">N12</strain>
    </source>
</reference>
<dbReference type="EMBL" id="JACRTF010000001">
    <property type="protein sequence ID" value="MBC8592275.1"/>
    <property type="molecule type" value="Genomic_DNA"/>
</dbReference>
<dbReference type="InterPro" id="IPR025657">
    <property type="entry name" value="RadC_JAB"/>
</dbReference>
<feature type="domain" description="MPN" evidence="8">
    <location>
        <begin position="105"/>
        <end position="231"/>
    </location>
</feature>